<dbReference type="Gene3D" id="3.40.50.11720">
    <property type="entry name" value="3-Deoxy-D-manno-octulosonic-acid transferase, N-terminal domain"/>
    <property type="match status" value="1"/>
</dbReference>
<keyword evidence="8" id="KW-1133">Transmembrane helix</keyword>
<evidence type="ECO:0000256" key="8">
    <source>
        <dbReference type="RuleBase" id="RU365103"/>
    </source>
</evidence>
<dbReference type="Proteomes" id="UP000253676">
    <property type="component" value="Unassembled WGS sequence"/>
</dbReference>
<dbReference type="InterPro" id="IPR038107">
    <property type="entry name" value="Glycos_transf_N_sf"/>
</dbReference>
<name>A0A366B2X7_9FLAO</name>
<evidence type="ECO:0000313" key="10">
    <source>
        <dbReference type="EMBL" id="RBN50528.1"/>
    </source>
</evidence>
<dbReference type="GO" id="GO:0009245">
    <property type="term" value="P:lipid A biosynthetic process"/>
    <property type="evidence" value="ECO:0007669"/>
    <property type="project" value="TreeGrafter"/>
</dbReference>
<evidence type="ECO:0000256" key="1">
    <source>
        <dbReference type="ARBA" id="ARBA00004713"/>
    </source>
</evidence>
<dbReference type="PANTHER" id="PTHR42755:SF1">
    <property type="entry name" value="3-DEOXY-D-MANNO-OCTULOSONIC ACID TRANSFERASE, MITOCHONDRIAL-RELATED"/>
    <property type="match status" value="1"/>
</dbReference>
<protein>
    <recommendedName>
        <fullName evidence="3 8">3-deoxy-D-manno-octulosonic acid transferase</fullName>
        <shortName evidence="8">Kdo transferase</shortName>
        <ecNumber evidence="2 8">2.4.99.12</ecNumber>
    </recommendedName>
    <alternativeName>
        <fullName evidence="5 8">Lipid IV(A) 3-deoxy-D-manno-octulosonic acid transferase</fullName>
    </alternativeName>
</protein>
<comment type="caution">
    <text evidence="10">The sequence shown here is derived from an EMBL/GenBank/DDBJ whole genome shotgun (WGS) entry which is preliminary data.</text>
</comment>
<comment type="similarity">
    <text evidence="8">Belongs to the glycosyltransferase group 1 family.</text>
</comment>
<keyword evidence="8" id="KW-1003">Cell membrane</keyword>
<comment type="function">
    <text evidence="8">Involved in lipopolysaccharide (LPS) biosynthesis. Catalyzes the transfer of 3-deoxy-D-manno-octulosonate (Kdo) residue(s) from CMP-Kdo to lipid IV(A), the tetraacyldisaccharide-1,4'-bisphosphate precursor of lipid A.</text>
</comment>
<comment type="catalytic activity">
    <reaction evidence="6 8">
        <text>lipid IVA (E. coli) + CMP-3-deoxy-beta-D-manno-octulosonate = alpha-Kdo-(2-&gt;6)-lipid IVA (E. coli) + CMP + H(+)</text>
        <dbReference type="Rhea" id="RHEA:28066"/>
        <dbReference type="ChEBI" id="CHEBI:15378"/>
        <dbReference type="ChEBI" id="CHEBI:58603"/>
        <dbReference type="ChEBI" id="CHEBI:60364"/>
        <dbReference type="ChEBI" id="CHEBI:60377"/>
        <dbReference type="ChEBI" id="CHEBI:85987"/>
        <dbReference type="EC" id="2.4.99.12"/>
    </reaction>
</comment>
<comment type="subcellular location">
    <subcellularLocation>
        <location evidence="8">Cell membrane</location>
    </subcellularLocation>
</comment>
<evidence type="ECO:0000256" key="7">
    <source>
        <dbReference type="PIRSR" id="PIRSR639901-1"/>
    </source>
</evidence>
<keyword evidence="8" id="KW-0448">Lipopolysaccharide biosynthesis</keyword>
<accession>A0A366B2X7</accession>
<keyword evidence="4 8" id="KW-0808">Transferase</keyword>
<organism evidence="10 11">
    <name type="scientific">Flavobacterium psychrolimnae</name>
    <dbReference type="NCBI Taxonomy" id="249351"/>
    <lineage>
        <taxon>Bacteria</taxon>
        <taxon>Pseudomonadati</taxon>
        <taxon>Bacteroidota</taxon>
        <taxon>Flavobacteriia</taxon>
        <taxon>Flavobacteriales</taxon>
        <taxon>Flavobacteriaceae</taxon>
        <taxon>Flavobacterium</taxon>
    </lineage>
</organism>
<dbReference type="InterPro" id="IPR039901">
    <property type="entry name" value="Kdotransferase"/>
</dbReference>
<proteinExistence type="inferred from homology"/>
<gene>
    <name evidence="10" type="ORF">DR980_07675</name>
</gene>
<feature type="active site" description="Proton acceptor" evidence="7">
    <location>
        <position position="60"/>
    </location>
</feature>
<dbReference type="OrthoDB" id="9789797at2"/>
<reference evidence="10 11" key="1">
    <citation type="submission" date="2018-07" db="EMBL/GenBank/DDBJ databases">
        <title>Complete genome sequence of Flavobacterium psychrolimnae LMG 22018.</title>
        <authorList>
            <person name="Kim D.-U."/>
        </authorList>
    </citation>
    <scope>NUCLEOTIDE SEQUENCE [LARGE SCALE GENOMIC DNA]</scope>
    <source>
        <strain evidence="10 11">LMG 22018</strain>
    </source>
</reference>
<feature type="transmembrane region" description="Helical" evidence="8">
    <location>
        <begin position="6"/>
        <end position="24"/>
    </location>
</feature>
<comment type="pathway">
    <text evidence="1 8">Bacterial outer membrane biogenesis; LPS core biosynthesis.</text>
</comment>
<feature type="domain" description="3-deoxy-D-manno-octulosonic-acid transferase N-terminal" evidence="9">
    <location>
        <begin position="45"/>
        <end position="206"/>
    </location>
</feature>
<dbReference type="Pfam" id="PF04413">
    <property type="entry name" value="Glycos_transf_N"/>
    <property type="match status" value="1"/>
</dbReference>
<dbReference type="SUPFAM" id="SSF53756">
    <property type="entry name" value="UDP-Glycosyltransferase/glycogen phosphorylase"/>
    <property type="match status" value="1"/>
</dbReference>
<dbReference type="UniPathway" id="UPA00958"/>
<dbReference type="EC" id="2.4.99.12" evidence="2 8"/>
<evidence type="ECO:0000256" key="4">
    <source>
        <dbReference type="ARBA" id="ARBA00022679"/>
    </source>
</evidence>
<evidence type="ECO:0000313" key="11">
    <source>
        <dbReference type="Proteomes" id="UP000253676"/>
    </source>
</evidence>
<dbReference type="EMBL" id="QNUX01000006">
    <property type="protein sequence ID" value="RBN50528.1"/>
    <property type="molecule type" value="Genomic_DNA"/>
</dbReference>
<keyword evidence="11" id="KW-1185">Reference proteome</keyword>
<dbReference type="Gene3D" id="3.40.50.2000">
    <property type="entry name" value="Glycogen Phosphorylase B"/>
    <property type="match status" value="1"/>
</dbReference>
<evidence type="ECO:0000256" key="6">
    <source>
        <dbReference type="ARBA" id="ARBA00049183"/>
    </source>
</evidence>
<dbReference type="InterPro" id="IPR007507">
    <property type="entry name" value="Glycos_transf_N"/>
</dbReference>
<dbReference type="GO" id="GO:0043842">
    <property type="term" value="F:Kdo transferase activity"/>
    <property type="evidence" value="ECO:0007669"/>
    <property type="project" value="UniProtKB-EC"/>
</dbReference>
<dbReference type="PANTHER" id="PTHR42755">
    <property type="entry name" value="3-DEOXY-MANNO-OCTULOSONATE CYTIDYLYLTRANSFERASE"/>
    <property type="match status" value="1"/>
</dbReference>
<dbReference type="AlphaFoldDB" id="A0A366B2X7"/>
<evidence type="ECO:0000256" key="2">
    <source>
        <dbReference type="ARBA" id="ARBA00012621"/>
    </source>
</evidence>
<keyword evidence="8" id="KW-0472">Membrane</keyword>
<dbReference type="RefSeq" id="WP_113634670.1">
    <property type="nucleotide sequence ID" value="NZ_QNUX01000006.1"/>
</dbReference>
<evidence type="ECO:0000256" key="5">
    <source>
        <dbReference type="ARBA" id="ARBA00031445"/>
    </source>
</evidence>
<dbReference type="GO" id="GO:0005886">
    <property type="term" value="C:plasma membrane"/>
    <property type="evidence" value="ECO:0007669"/>
    <property type="project" value="UniProtKB-SubCell"/>
</dbReference>
<evidence type="ECO:0000259" key="9">
    <source>
        <dbReference type="Pfam" id="PF04413"/>
    </source>
</evidence>
<sequence>MLSLYNLIVHFAGFLLKIMALFSPKMKLFVDGRKVVFPVLEQKIKATDKTIWFHAASLGEYEQGLPVIEKIKDKFPSHKIVVTFFSPSGYEVRKNNTVADVTVYLPLDTKKNAQQFLQLVHPDLVFFIKYEYWPNYLAELKKSNTKTYLISGILRPNQLFFKWYGGFYRNALDAFTYFFVQNETSKKLLQQLGKTNVAVSGDTRFDRVATILEKDNSLDFIFDFKDNKLTIVVGSSWPKDEDLVVNFINSNTFDVKFIIAPHNIKDEQIQQLKNSITKKTILFSQKEGKQLADFNVFIIDTIGILTKIYSYADIAYVGGGFGNPGVHNVLEPATFGVPILIGPNYSHFAEAIALVNMEACVSVNNQKELNEALENLIQNDDIRNEKGHMCSTFVQMNKGATAIILKHILND</sequence>
<keyword evidence="8" id="KW-0812">Transmembrane</keyword>
<dbReference type="GO" id="GO:0009244">
    <property type="term" value="P:lipopolysaccharide core region biosynthetic process"/>
    <property type="evidence" value="ECO:0007669"/>
    <property type="project" value="UniProtKB-UniRule"/>
</dbReference>
<evidence type="ECO:0000256" key="3">
    <source>
        <dbReference type="ARBA" id="ARBA00019077"/>
    </source>
</evidence>